<protein>
    <submittedName>
        <fullName evidence="1">Bacteriophage protein</fullName>
    </submittedName>
</protein>
<sequence length="445" mass="47674">MADMDTNAIAQALKDLDWTSVPVRNREAIEQAIVALDRGDPSKLVANDAAAAPRDERVEAAAIAMHAIRRDLAKGVGDLSFDMAFDTLPDEIKDVDRALARAAILAAFPVEQHEAAPVGLGWRVREMRAPDGTLTDCFVEAPAEGDMAYGLQVLGDDYTGYGDIHRKHEHCKMIVAWANAKPTPQHIFEYLNLLDRTEREVAEREARALTPAQPEPAVTDERAVFDYDDVVSICDAHGICLPVECVEMVVDIVKLSGLLAARTSSPNAAGAEGIAHEVWAAAQLAPGEGIEDGTQRIAAILSRAPAQPAVAWLIDWPDEPELGHYFGEEHGGAGARSRALGFVDAPAQAAEPVAIRDPNYVGGVKLLCDLPPQTKLYDAPQLLAIPAGYALVPIERSYDMRSKALIAFNTTEHAGKDRDDALEAAHRATIAAAPQPSATSPSAEG</sequence>
<evidence type="ECO:0000313" key="1">
    <source>
        <dbReference type="EMBL" id="VWC52317.1"/>
    </source>
</evidence>
<dbReference type="Proteomes" id="UP000494261">
    <property type="component" value="Unassembled WGS sequence"/>
</dbReference>
<proteinExistence type="predicted"/>
<dbReference type="AlphaFoldDB" id="A0A6P2T9D7"/>
<reference evidence="1 2" key="1">
    <citation type="submission" date="2019-09" db="EMBL/GenBank/DDBJ databases">
        <authorList>
            <person name="Depoorter E."/>
        </authorList>
    </citation>
    <scope>NUCLEOTIDE SEQUENCE [LARGE SCALE GENOMIC DNA]</scope>
    <source>
        <strain evidence="1">LMG 13014</strain>
    </source>
</reference>
<accession>A0A6P2T9D7</accession>
<dbReference type="OrthoDB" id="8657306at2"/>
<dbReference type="GeneID" id="99664713"/>
<dbReference type="RefSeq" id="WP_049814041.1">
    <property type="nucleotide sequence ID" value="NZ_CABVQC010000103.1"/>
</dbReference>
<dbReference type="EMBL" id="CABVQC010000103">
    <property type="protein sequence ID" value="VWC52317.1"/>
    <property type="molecule type" value="Genomic_DNA"/>
</dbReference>
<name>A0A6P2T9D7_9BURK</name>
<organism evidence="1 2">
    <name type="scientific">Burkholderia aenigmatica</name>
    <dbReference type="NCBI Taxonomy" id="2015348"/>
    <lineage>
        <taxon>Bacteria</taxon>
        <taxon>Pseudomonadati</taxon>
        <taxon>Pseudomonadota</taxon>
        <taxon>Betaproteobacteria</taxon>
        <taxon>Burkholderiales</taxon>
        <taxon>Burkholderiaceae</taxon>
        <taxon>Burkholderia</taxon>
        <taxon>Burkholderia cepacia complex</taxon>
    </lineage>
</organism>
<gene>
    <name evidence="1" type="ORF">BLA13014_07954</name>
</gene>
<evidence type="ECO:0000313" key="2">
    <source>
        <dbReference type="Proteomes" id="UP000494261"/>
    </source>
</evidence>